<keyword evidence="4" id="KW-0456">Lyase</keyword>
<dbReference type="InterPro" id="IPR015422">
    <property type="entry name" value="PyrdxlP-dep_Trfase_small"/>
</dbReference>
<evidence type="ECO:0000313" key="7">
    <source>
        <dbReference type="EMBL" id="MBJ8325274.1"/>
    </source>
</evidence>
<dbReference type="Proteomes" id="UP000653045">
    <property type="component" value="Unassembled WGS sequence"/>
</dbReference>
<dbReference type="GO" id="GO:0008483">
    <property type="term" value="F:transaminase activity"/>
    <property type="evidence" value="ECO:0007669"/>
    <property type="project" value="UniProtKB-KW"/>
</dbReference>
<feature type="domain" description="Aminotransferase class I/classII large" evidence="6">
    <location>
        <begin position="39"/>
        <end position="381"/>
    </location>
</feature>
<keyword evidence="3" id="KW-0663">Pyridoxal phosphate</keyword>
<dbReference type="CDD" id="cd00609">
    <property type="entry name" value="AAT_like"/>
    <property type="match status" value="1"/>
</dbReference>
<dbReference type="Pfam" id="PF00155">
    <property type="entry name" value="Aminotran_1_2"/>
    <property type="match status" value="1"/>
</dbReference>
<dbReference type="PANTHER" id="PTHR43525:SF1">
    <property type="entry name" value="PROTEIN MALY"/>
    <property type="match status" value="1"/>
</dbReference>
<protein>
    <recommendedName>
        <fullName evidence="2">cysteine-S-conjugate beta-lyase</fullName>
        <ecNumber evidence="2">4.4.1.13</ecNumber>
    </recommendedName>
</protein>
<reference evidence="7 8" key="1">
    <citation type="journal article" date="2021" name="Int. J. Syst. Evol. Microbiol.">
        <title>Streptococcus vicugnae sp. nov., isolated from faeces of alpacas (Vicugna pacos) and cattle (Bos taurus), Streptococcus zalophi sp. nov., and Streptococcus pacificus sp. nov., isolated from respiratory tract of California sea lions (Zalophus californianus).</title>
        <authorList>
            <person name="Volokhov D.V."/>
            <person name="Zagorodnyaya T.A."/>
            <person name="Shen Z."/>
            <person name="Blom J."/>
            <person name="Furtak V.A."/>
            <person name="Eisenberg T."/>
            <person name="Fan P."/>
            <person name="Jeong K.C."/>
            <person name="Gao Y."/>
            <person name="Zhang S."/>
            <person name="Amselle M."/>
        </authorList>
    </citation>
    <scope>NUCLEOTIDE SEQUENCE [LARGE SCALE GENOMIC DNA]</scope>
    <source>
        <strain evidence="7 8">CSL7591</strain>
    </source>
</reference>
<comment type="caution">
    <text evidence="7">The sequence shown here is derived from an EMBL/GenBank/DDBJ whole genome shotgun (WGS) entry which is preliminary data.</text>
</comment>
<evidence type="ECO:0000256" key="1">
    <source>
        <dbReference type="ARBA" id="ARBA00001933"/>
    </source>
</evidence>
<evidence type="ECO:0000256" key="2">
    <source>
        <dbReference type="ARBA" id="ARBA00012224"/>
    </source>
</evidence>
<keyword evidence="7" id="KW-0808">Transferase</keyword>
<dbReference type="RefSeq" id="WP_199574836.1">
    <property type="nucleotide sequence ID" value="NZ_JAENBO010000001.1"/>
</dbReference>
<sequence>MVPFDFNENAKRIGQNSIKWQLAEKNQEIIPAWVADMDFKVFPGLREAIKTYSEKDFYGYGYPNQTLTDTVMSWEKDEHNYTFSRSSLLFLNDVLSGIATALQVFTQEGDAILINDPVYPAFRNIITHNKRQLVTNTLVEKEGQFVFDFKQFEADIIAHQVKLFVLCNPHNPGGRVWDKETLLSIGKICQKHGVLVVSDEIHQDLTLFGHKHHSFNTVDDSFKEFSIILSSPSKTFNMAAFKIAFAIIENRTLRKAFQEKILANHQSISTIAYEVTETVYRDGKDWLVALRSTLEENITDVIDYFAKHAPKIKVMPSQGTYLLWIDFSNYSLSEKDLYRILKDEAKVILNEGLAYGQMGKSHARLNVATSKKLLQEIVKRIATSLENL</sequence>
<dbReference type="EC" id="4.4.1.13" evidence="2"/>
<evidence type="ECO:0000256" key="5">
    <source>
        <dbReference type="ARBA" id="ARBA00037974"/>
    </source>
</evidence>
<evidence type="ECO:0000256" key="3">
    <source>
        <dbReference type="ARBA" id="ARBA00022898"/>
    </source>
</evidence>
<name>A0ABS0ZGY8_9STRE</name>
<keyword evidence="8" id="KW-1185">Reference proteome</keyword>
<dbReference type="InterPro" id="IPR004839">
    <property type="entry name" value="Aminotransferase_I/II_large"/>
</dbReference>
<dbReference type="NCBIfam" id="TIGR04350">
    <property type="entry name" value="C_S_lyase_PatB"/>
    <property type="match status" value="1"/>
</dbReference>
<evidence type="ECO:0000259" key="6">
    <source>
        <dbReference type="Pfam" id="PF00155"/>
    </source>
</evidence>
<dbReference type="Gene3D" id="3.90.1150.10">
    <property type="entry name" value="Aspartate Aminotransferase, domain 1"/>
    <property type="match status" value="1"/>
</dbReference>
<dbReference type="PANTHER" id="PTHR43525">
    <property type="entry name" value="PROTEIN MALY"/>
    <property type="match status" value="1"/>
</dbReference>
<dbReference type="Gene3D" id="3.40.640.10">
    <property type="entry name" value="Type I PLP-dependent aspartate aminotransferase-like (Major domain)"/>
    <property type="match status" value="1"/>
</dbReference>
<accession>A0ABS0ZGY8</accession>
<dbReference type="EMBL" id="JAENBO010000001">
    <property type="protein sequence ID" value="MBJ8325274.1"/>
    <property type="molecule type" value="Genomic_DNA"/>
</dbReference>
<evidence type="ECO:0000313" key="8">
    <source>
        <dbReference type="Proteomes" id="UP000653045"/>
    </source>
</evidence>
<dbReference type="SUPFAM" id="SSF53383">
    <property type="entry name" value="PLP-dependent transferases"/>
    <property type="match status" value="1"/>
</dbReference>
<dbReference type="InterPro" id="IPR027619">
    <property type="entry name" value="C-S_lyase_PatB-like"/>
</dbReference>
<proteinExistence type="inferred from homology"/>
<organism evidence="7 8">
    <name type="scientific">Streptococcus pacificus</name>
    <dbReference type="NCBI Taxonomy" id="2740577"/>
    <lineage>
        <taxon>Bacteria</taxon>
        <taxon>Bacillati</taxon>
        <taxon>Bacillota</taxon>
        <taxon>Bacilli</taxon>
        <taxon>Lactobacillales</taxon>
        <taxon>Streptococcaceae</taxon>
        <taxon>Streptococcus</taxon>
    </lineage>
</organism>
<comment type="cofactor">
    <cofactor evidence="1">
        <name>pyridoxal 5'-phosphate</name>
        <dbReference type="ChEBI" id="CHEBI:597326"/>
    </cofactor>
</comment>
<keyword evidence="7" id="KW-0032">Aminotransferase</keyword>
<dbReference type="InterPro" id="IPR015421">
    <property type="entry name" value="PyrdxlP-dep_Trfase_major"/>
</dbReference>
<dbReference type="InterPro" id="IPR015424">
    <property type="entry name" value="PyrdxlP-dep_Trfase"/>
</dbReference>
<evidence type="ECO:0000256" key="4">
    <source>
        <dbReference type="ARBA" id="ARBA00023239"/>
    </source>
</evidence>
<comment type="similarity">
    <text evidence="5">Belongs to the class-II pyridoxal-phosphate-dependent aminotransferase family. MalY/PatB cystathionine beta-lyase subfamily.</text>
</comment>
<dbReference type="InterPro" id="IPR051798">
    <property type="entry name" value="Class-II_PLP-Dep_Aminotrans"/>
</dbReference>
<gene>
    <name evidence="7" type="ORF">JHK62_01095</name>
</gene>